<feature type="chain" id="PRO_5038757213" evidence="1">
    <location>
        <begin position="29"/>
        <end position="240"/>
    </location>
</feature>
<evidence type="ECO:0000256" key="1">
    <source>
        <dbReference type="SAM" id="SignalP"/>
    </source>
</evidence>
<name>A0A9D1MWJ2_9FIRM</name>
<proteinExistence type="predicted"/>
<feature type="signal peptide" evidence="1">
    <location>
        <begin position="1"/>
        <end position="28"/>
    </location>
</feature>
<dbReference type="SUPFAM" id="SSF54001">
    <property type="entry name" value="Cysteine proteinases"/>
    <property type="match status" value="1"/>
</dbReference>
<protein>
    <submittedName>
        <fullName evidence="3">CHAP domain-containing protein</fullName>
    </submittedName>
</protein>
<feature type="domain" description="Peptidase C51" evidence="2">
    <location>
        <begin position="40"/>
        <end position="161"/>
    </location>
</feature>
<reference evidence="3" key="2">
    <citation type="journal article" date="2021" name="PeerJ">
        <title>Extensive microbial diversity within the chicken gut microbiome revealed by metagenomics and culture.</title>
        <authorList>
            <person name="Gilroy R."/>
            <person name="Ravi A."/>
            <person name="Getino M."/>
            <person name="Pursley I."/>
            <person name="Horton D.L."/>
            <person name="Alikhan N.F."/>
            <person name="Baker D."/>
            <person name="Gharbi K."/>
            <person name="Hall N."/>
            <person name="Watson M."/>
            <person name="Adriaenssens E.M."/>
            <person name="Foster-Nyarko E."/>
            <person name="Jarju S."/>
            <person name="Secka A."/>
            <person name="Antonio M."/>
            <person name="Oren A."/>
            <person name="Chaudhuri R.R."/>
            <person name="La Ragione R."/>
            <person name="Hildebrand F."/>
            <person name="Pallen M.J."/>
        </authorList>
    </citation>
    <scope>NUCLEOTIDE SEQUENCE</scope>
    <source>
        <strain evidence="3">CHK176-6737</strain>
    </source>
</reference>
<evidence type="ECO:0000313" key="4">
    <source>
        <dbReference type="Proteomes" id="UP000824125"/>
    </source>
</evidence>
<gene>
    <name evidence="3" type="ORF">IAD23_08000</name>
</gene>
<dbReference type="InterPro" id="IPR038765">
    <property type="entry name" value="Papain-like_cys_pep_sf"/>
</dbReference>
<dbReference type="AlphaFoldDB" id="A0A9D1MWJ2"/>
<dbReference type="EMBL" id="DVNM01000045">
    <property type="protein sequence ID" value="HIU69882.1"/>
    <property type="molecule type" value="Genomic_DNA"/>
</dbReference>
<organism evidence="3 4">
    <name type="scientific">Candidatus Scybalenecus merdavium</name>
    <dbReference type="NCBI Taxonomy" id="2840939"/>
    <lineage>
        <taxon>Bacteria</taxon>
        <taxon>Bacillati</taxon>
        <taxon>Bacillota</taxon>
        <taxon>Clostridia</taxon>
        <taxon>Eubacteriales</taxon>
        <taxon>Oscillospiraceae</taxon>
        <taxon>Oscillospiraceae incertae sedis</taxon>
        <taxon>Candidatus Scybalenecus</taxon>
    </lineage>
</organism>
<reference evidence="3" key="1">
    <citation type="submission" date="2020-10" db="EMBL/GenBank/DDBJ databases">
        <authorList>
            <person name="Gilroy R."/>
        </authorList>
    </citation>
    <scope>NUCLEOTIDE SEQUENCE</scope>
    <source>
        <strain evidence="3">CHK176-6737</strain>
    </source>
</reference>
<evidence type="ECO:0000313" key="3">
    <source>
        <dbReference type="EMBL" id="HIU69882.1"/>
    </source>
</evidence>
<dbReference type="Proteomes" id="UP000824125">
    <property type="component" value="Unassembled WGS sequence"/>
</dbReference>
<dbReference type="Pfam" id="PF05257">
    <property type="entry name" value="CHAP"/>
    <property type="match status" value="1"/>
</dbReference>
<dbReference type="Gene3D" id="3.90.1720.10">
    <property type="entry name" value="endopeptidase domain like (from Nostoc punctiforme)"/>
    <property type="match status" value="1"/>
</dbReference>
<dbReference type="PROSITE" id="PS50911">
    <property type="entry name" value="CHAP"/>
    <property type="match status" value="1"/>
</dbReference>
<dbReference type="InterPro" id="IPR007921">
    <property type="entry name" value="CHAP_dom"/>
</dbReference>
<comment type="caution">
    <text evidence="3">The sequence shown here is derived from an EMBL/GenBank/DDBJ whole genome shotgun (WGS) entry which is preliminary data.</text>
</comment>
<sequence>MGKKIKRSVVLLLALVLSIMLFPGSASADSEQELFTPRLTAPESGNAYYYSLNYYYNCGYGMPNCVAYVYGRIYEINQSQPLITHGDASQWWAINEAGGFYETGDTPEVGAIVCWTGGRSGGHVAVVEAVDGNMITISESHYGGKFFDTRTIRADGSDYLTSMNFRGYMYASHNVAEAVRIAEEEAEKQALRDGLRRYKTDEPDLVVAGGQSTFEVLSGEAQANGKKVVSERNLLASGMM</sequence>
<accession>A0A9D1MWJ2</accession>
<evidence type="ECO:0000259" key="2">
    <source>
        <dbReference type="PROSITE" id="PS50911"/>
    </source>
</evidence>
<keyword evidence="1" id="KW-0732">Signal</keyword>